<feature type="domain" description="Response regulatory" evidence="6">
    <location>
        <begin position="9"/>
        <end position="124"/>
    </location>
</feature>
<dbReference type="Pfam" id="PF00196">
    <property type="entry name" value="GerE"/>
    <property type="match status" value="1"/>
</dbReference>
<dbReference type="SUPFAM" id="SSF46894">
    <property type="entry name" value="C-terminal effector domain of the bipartite response regulators"/>
    <property type="match status" value="1"/>
</dbReference>
<dbReference type="InterPro" id="IPR016032">
    <property type="entry name" value="Sig_transdc_resp-reg_C-effctor"/>
</dbReference>
<dbReference type="SUPFAM" id="SSF52172">
    <property type="entry name" value="CheY-like"/>
    <property type="match status" value="1"/>
</dbReference>
<feature type="domain" description="HTH luxR-type" evidence="5">
    <location>
        <begin position="140"/>
        <end position="205"/>
    </location>
</feature>
<keyword evidence="3" id="KW-0804">Transcription</keyword>
<keyword evidence="1" id="KW-0805">Transcription regulation</keyword>
<dbReference type="GO" id="GO:0003677">
    <property type="term" value="F:DNA binding"/>
    <property type="evidence" value="ECO:0007669"/>
    <property type="project" value="UniProtKB-KW"/>
</dbReference>
<reference evidence="8" key="1">
    <citation type="journal article" date="2019" name="Int. J. Syst. Evol. Microbiol.">
        <title>The Global Catalogue of Microorganisms (GCM) 10K type strain sequencing project: providing services to taxonomists for standard genome sequencing and annotation.</title>
        <authorList>
            <consortium name="The Broad Institute Genomics Platform"/>
            <consortium name="The Broad Institute Genome Sequencing Center for Infectious Disease"/>
            <person name="Wu L."/>
            <person name="Ma J."/>
        </authorList>
    </citation>
    <scope>NUCLEOTIDE SEQUENCE [LARGE SCALE GENOMIC DNA]</scope>
    <source>
        <strain evidence="8">NBRC 109341</strain>
    </source>
</reference>
<comment type="caution">
    <text evidence="7">The sequence shown here is derived from an EMBL/GenBank/DDBJ whole genome shotgun (WGS) entry which is preliminary data.</text>
</comment>
<dbReference type="PANTHER" id="PTHR44688:SF16">
    <property type="entry name" value="DNA-BINDING TRANSCRIPTIONAL ACTIVATOR DEVR_DOSR"/>
    <property type="match status" value="1"/>
</dbReference>
<dbReference type="PROSITE" id="PS50110">
    <property type="entry name" value="RESPONSE_REGULATORY"/>
    <property type="match status" value="1"/>
</dbReference>
<dbReference type="InterPro" id="IPR000792">
    <property type="entry name" value="Tscrpt_reg_LuxR_C"/>
</dbReference>
<feature type="modified residue" description="4-aspartylphosphate" evidence="4">
    <location>
        <position position="59"/>
    </location>
</feature>
<keyword evidence="8" id="KW-1185">Reference proteome</keyword>
<dbReference type="PROSITE" id="PS50043">
    <property type="entry name" value="HTH_LUXR_2"/>
    <property type="match status" value="1"/>
</dbReference>
<gene>
    <name evidence="7" type="primary">bfiR</name>
    <name evidence="7" type="ORF">GCM10007935_18590</name>
</gene>
<sequence length="213" mass="23472">MNTGSDAVTVFLVDDEASVTAGLTWLLESVKIPSRAFSSATGFLQAVHDFSGTACAVVDLRMPEMSGLELQQQLIADGIECPLVFLTAHGDVPAAVNAIQAGAVDFVQKPFNPDAFLASVRKAIRLARERREDQDMHKDVRQRLEHLSARERDVLQGLVDGLTSKEIARRLNISPKTVDVHRANVIRKMGTERSAELMQLLGRQRDVIAESRR</sequence>
<organism evidence="7 8">
    <name type="scientific">Hydrogenophaga electricum</name>
    <dbReference type="NCBI Taxonomy" id="1230953"/>
    <lineage>
        <taxon>Bacteria</taxon>
        <taxon>Pseudomonadati</taxon>
        <taxon>Pseudomonadota</taxon>
        <taxon>Betaproteobacteria</taxon>
        <taxon>Burkholderiales</taxon>
        <taxon>Comamonadaceae</taxon>
        <taxon>Hydrogenophaga</taxon>
    </lineage>
</organism>
<evidence type="ECO:0000256" key="2">
    <source>
        <dbReference type="ARBA" id="ARBA00023125"/>
    </source>
</evidence>
<protein>
    <submittedName>
        <fullName evidence="7">DNA-binding response regulator</fullName>
    </submittedName>
</protein>
<dbReference type="EMBL" id="BSPB01000011">
    <property type="protein sequence ID" value="GLS14428.1"/>
    <property type="molecule type" value="Genomic_DNA"/>
</dbReference>
<dbReference type="Gene3D" id="1.10.10.10">
    <property type="entry name" value="Winged helix-like DNA-binding domain superfamily/Winged helix DNA-binding domain"/>
    <property type="match status" value="1"/>
</dbReference>
<dbReference type="Gene3D" id="3.40.50.2300">
    <property type="match status" value="1"/>
</dbReference>
<dbReference type="InterPro" id="IPR036388">
    <property type="entry name" value="WH-like_DNA-bd_sf"/>
</dbReference>
<name>A0ABQ6C241_9BURK</name>
<dbReference type="PANTHER" id="PTHR44688">
    <property type="entry name" value="DNA-BINDING TRANSCRIPTIONAL ACTIVATOR DEVR_DOSR"/>
    <property type="match status" value="1"/>
</dbReference>
<dbReference type="RefSeq" id="WP_284307560.1">
    <property type="nucleotide sequence ID" value="NZ_BSPB01000011.1"/>
</dbReference>
<evidence type="ECO:0000259" key="5">
    <source>
        <dbReference type="PROSITE" id="PS50043"/>
    </source>
</evidence>
<evidence type="ECO:0000256" key="4">
    <source>
        <dbReference type="PROSITE-ProRule" id="PRU00169"/>
    </source>
</evidence>
<dbReference type="PROSITE" id="PS00622">
    <property type="entry name" value="HTH_LUXR_1"/>
    <property type="match status" value="1"/>
</dbReference>
<evidence type="ECO:0000256" key="3">
    <source>
        <dbReference type="ARBA" id="ARBA00023163"/>
    </source>
</evidence>
<evidence type="ECO:0000259" key="6">
    <source>
        <dbReference type="PROSITE" id="PS50110"/>
    </source>
</evidence>
<dbReference type="Proteomes" id="UP001156903">
    <property type="component" value="Unassembled WGS sequence"/>
</dbReference>
<evidence type="ECO:0000313" key="7">
    <source>
        <dbReference type="EMBL" id="GLS14428.1"/>
    </source>
</evidence>
<dbReference type="SMART" id="SM00421">
    <property type="entry name" value="HTH_LUXR"/>
    <property type="match status" value="1"/>
</dbReference>
<proteinExistence type="predicted"/>
<dbReference type="CDD" id="cd06170">
    <property type="entry name" value="LuxR_C_like"/>
    <property type="match status" value="1"/>
</dbReference>
<dbReference type="SMART" id="SM00448">
    <property type="entry name" value="REC"/>
    <property type="match status" value="1"/>
</dbReference>
<evidence type="ECO:0000256" key="1">
    <source>
        <dbReference type="ARBA" id="ARBA00023015"/>
    </source>
</evidence>
<keyword evidence="4" id="KW-0597">Phosphoprotein</keyword>
<accession>A0ABQ6C241</accession>
<dbReference type="InterPro" id="IPR001789">
    <property type="entry name" value="Sig_transdc_resp-reg_receiver"/>
</dbReference>
<keyword evidence="2 7" id="KW-0238">DNA-binding</keyword>
<dbReference type="PRINTS" id="PR00038">
    <property type="entry name" value="HTHLUXR"/>
</dbReference>
<evidence type="ECO:0000313" key="8">
    <source>
        <dbReference type="Proteomes" id="UP001156903"/>
    </source>
</evidence>
<dbReference type="InterPro" id="IPR011006">
    <property type="entry name" value="CheY-like_superfamily"/>
</dbReference>
<dbReference type="Pfam" id="PF00072">
    <property type="entry name" value="Response_reg"/>
    <property type="match status" value="1"/>
</dbReference>